<dbReference type="RefSeq" id="WP_127742717.1">
    <property type="nucleotide sequence ID" value="NZ_RZTZ01000024.1"/>
</dbReference>
<evidence type="ECO:0000256" key="1">
    <source>
        <dbReference type="ARBA" id="ARBA00006534"/>
    </source>
</evidence>
<proteinExistence type="inferred from homology"/>
<accession>A0A437K364</accession>
<evidence type="ECO:0000313" key="5">
    <source>
        <dbReference type="EMBL" id="RVT56630.1"/>
    </source>
</evidence>
<keyword evidence="2" id="KW-0645">Protease</keyword>
<gene>
    <name evidence="5" type="ORF">EM808_26995</name>
</gene>
<sequence>MARHFYAFGSGPPFTTEMAQQYVEQTKRGMIAILLVDREGWLDYMPDYTDKLKQYGAERFRYLPLPSTTEEQVIKTIKDSGGVIICGGDTSRYAEYIADTIIGAAIKEAYVRGVPVAGFSAGALISPQNCIISSKDNKEQRYVERNGIGLLFNTYFAVHFSEWDEKPHLQAIFAKHPTANVYGIDEKTGVYFHNGILERMEGVGVYQMQDGICRKINNA</sequence>
<dbReference type="AlphaFoldDB" id="A0A437K364"/>
<dbReference type="PANTHER" id="PTHR36175">
    <property type="entry name" value="CYANOPHYCINASE"/>
    <property type="match status" value="1"/>
</dbReference>
<evidence type="ECO:0000256" key="3">
    <source>
        <dbReference type="ARBA" id="ARBA00022801"/>
    </source>
</evidence>
<keyword evidence="3" id="KW-0378">Hydrolase</keyword>
<protein>
    <submittedName>
        <fullName evidence="5">Peptidase S51 dipeptidase E</fullName>
    </submittedName>
</protein>
<name>A0A437K364_9BACI</name>
<dbReference type="EMBL" id="RZTZ01000024">
    <property type="protein sequence ID" value="RVT56630.1"/>
    <property type="molecule type" value="Genomic_DNA"/>
</dbReference>
<dbReference type="PANTHER" id="PTHR36175:SF1">
    <property type="entry name" value="CYANOPHYCINASE"/>
    <property type="match status" value="1"/>
</dbReference>
<evidence type="ECO:0000256" key="2">
    <source>
        <dbReference type="ARBA" id="ARBA00022670"/>
    </source>
</evidence>
<reference evidence="5 6" key="1">
    <citation type="submission" date="2019-01" db="EMBL/GenBank/DDBJ databases">
        <title>Bacillus sp. M5HDSG1-1, whole genome shotgun sequence.</title>
        <authorList>
            <person name="Tuo L."/>
        </authorList>
    </citation>
    <scope>NUCLEOTIDE SEQUENCE [LARGE SCALE GENOMIC DNA]</scope>
    <source>
        <strain evidence="5 6">M5HDSG1-1</strain>
    </source>
</reference>
<comment type="caution">
    <text evidence="5">The sequence shown here is derived from an EMBL/GenBank/DDBJ whole genome shotgun (WGS) entry which is preliminary data.</text>
</comment>
<dbReference type="SUPFAM" id="SSF52317">
    <property type="entry name" value="Class I glutamine amidotransferase-like"/>
    <property type="match status" value="1"/>
</dbReference>
<keyword evidence="6" id="KW-1185">Reference proteome</keyword>
<comment type="similarity">
    <text evidence="1">Belongs to the peptidase S51 family.</text>
</comment>
<dbReference type="Proteomes" id="UP000288024">
    <property type="component" value="Unassembled WGS sequence"/>
</dbReference>
<dbReference type="CDD" id="cd03129">
    <property type="entry name" value="GAT1_Peptidase_E_like"/>
    <property type="match status" value="1"/>
</dbReference>
<dbReference type="InterPro" id="IPR029062">
    <property type="entry name" value="Class_I_gatase-like"/>
</dbReference>
<evidence type="ECO:0000256" key="4">
    <source>
        <dbReference type="ARBA" id="ARBA00022825"/>
    </source>
</evidence>
<dbReference type="GO" id="GO:0006508">
    <property type="term" value="P:proteolysis"/>
    <property type="evidence" value="ECO:0007669"/>
    <property type="project" value="UniProtKB-KW"/>
</dbReference>
<dbReference type="InterPro" id="IPR005320">
    <property type="entry name" value="Peptidase_S51"/>
</dbReference>
<keyword evidence="4" id="KW-0720">Serine protease</keyword>
<evidence type="ECO:0000313" key="6">
    <source>
        <dbReference type="Proteomes" id="UP000288024"/>
    </source>
</evidence>
<dbReference type="Pfam" id="PF03575">
    <property type="entry name" value="Peptidase_S51"/>
    <property type="match status" value="1"/>
</dbReference>
<dbReference type="Gene3D" id="3.40.50.880">
    <property type="match status" value="1"/>
</dbReference>
<dbReference type="GO" id="GO:0008236">
    <property type="term" value="F:serine-type peptidase activity"/>
    <property type="evidence" value="ECO:0007669"/>
    <property type="project" value="UniProtKB-KW"/>
</dbReference>
<organism evidence="5 6">
    <name type="scientific">Niallia taxi</name>
    <dbReference type="NCBI Taxonomy" id="2499688"/>
    <lineage>
        <taxon>Bacteria</taxon>
        <taxon>Bacillati</taxon>
        <taxon>Bacillota</taxon>
        <taxon>Bacilli</taxon>
        <taxon>Bacillales</taxon>
        <taxon>Bacillaceae</taxon>
        <taxon>Niallia</taxon>
    </lineage>
</organism>